<sequence length="376" mass="40344">MIELRYSRLPCALDVPCHLRPSLPTTMVYPPCSMFLLACTIAVPAGVLGFTIDAPSTVPFEGSMSITWLTDDGDPPSFSILIIQSPPVSSNELVAANQVNSTDGTFTIASLPSSVTPAKWELAFAMKFVNDQFFTVLDSTDFEVVPTSGASPSASLILPAVPAPAITLSASSFSTRVVSGSSAPSQLPTATESKTTTNELYEIVGGAAGGLALLLLVGGLLVWWCVRRRHRPQHQRVDHDIEDGASSFFPDPVTRTPFTSGMPVLQDLREVNNNSVQAFFYSPISTIHTEERSISPPNSTTAMSPSRASSRVLTSSFSPPRPPPIPNSNRSRQTVLEDQVRRLQFELRALRLGHRGGRNPNRTGTGGSGVSNTSEM</sequence>
<dbReference type="AlphaFoldDB" id="A0AAD7FBN5"/>
<proteinExistence type="predicted"/>
<protein>
    <recommendedName>
        <fullName evidence="5">Mid2 domain-containing protein</fullName>
    </recommendedName>
</protein>
<gene>
    <name evidence="3" type="ORF">FB45DRAFT_936747</name>
</gene>
<name>A0AAD7FBN5_9AGAR</name>
<feature type="region of interest" description="Disordered" evidence="1">
    <location>
        <begin position="291"/>
        <end position="335"/>
    </location>
</feature>
<keyword evidence="4" id="KW-1185">Reference proteome</keyword>
<organism evidence="3 4">
    <name type="scientific">Roridomyces roridus</name>
    <dbReference type="NCBI Taxonomy" id="1738132"/>
    <lineage>
        <taxon>Eukaryota</taxon>
        <taxon>Fungi</taxon>
        <taxon>Dikarya</taxon>
        <taxon>Basidiomycota</taxon>
        <taxon>Agaricomycotina</taxon>
        <taxon>Agaricomycetes</taxon>
        <taxon>Agaricomycetidae</taxon>
        <taxon>Agaricales</taxon>
        <taxon>Marasmiineae</taxon>
        <taxon>Mycenaceae</taxon>
        <taxon>Roridomyces</taxon>
    </lineage>
</organism>
<feature type="compositionally biased region" description="Polar residues" evidence="1">
    <location>
        <begin position="295"/>
        <end position="314"/>
    </location>
</feature>
<evidence type="ECO:0000256" key="1">
    <source>
        <dbReference type="SAM" id="MobiDB-lite"/>
    </source>
</evidence>
<keyword evidence="2" id="KW-1133">Transmembrane helix</keyword>
<comment type="caution">
    <text evidence="3">The sequence shown here is derived from an EMBL/GenBank/DDBJ whole genome shotgun (WGS) entry which is preliminary data.</text>
</comment>
<dbReference type="Proteomes" id="UP001221142">
    <property type="component" value="Unassembled WGS sequence"/>
</dbReference>
<evidence type="ECO:0000256" key="2">
    <source>
        <dbReference type="SAM" id="Phobius"/>
    </source>
</evidence>
<keyword evidence="2" id="KW-0472">Membrane</keyword>
<reference evidence="3" key="1">
    <citation type="submission" date="2023-03" db="EMBL/GenBank/DDBJ databases">
        <title>Massive genome expansion in bonnet fungi (Mycena s.s.) driven by repeated elements and novel gene families across ecological guilds.</title>
        <authorList>
            <consortium name="Lawrence Berkeley National Laboratory"/>
            <person name="Harder C.B."/>
            <person name="Miyauchi S."/>
            <person name="Viragh M."/>
            <person name="Kuo A."/>
            <person name="Thoen E."/>
            <person name="Andreopoulos B."/>
            <person name="Lu D."/>
            <person name="Skrede I."/>
            <person name="Drula E."/>
            <person name="Henrissat B."/>
            <person name="Morin E."/>
            <person name="Kohler A."/>
            <person name="Barry K."/>
            <person name="LaButti K."/>
            <person name="Morin E."/>
            <person name="Salamov A."/>
            <person name="Lipzen A."/>
            <person name="Mereny Z."/>
            <person name="Hegedus B."/>
            <person name="Baldrian P."/>
            <person name="Stursova M."/>
            <person name="Weitz H."/>
            <person name="Taylor A."/>
            <person name="Grigoriev I.V."/>
            <person name="Nagy L.G."/>
            <person name="Martin F."/>
            <person name="Kauserud H."/>
        </authorList>
    </citation>
    <scope>NUCLEOTIDE SEQUENCE</scope>
    <source>
        <strain evidence="3">9284</strain>
    </source>
</reference>
<accession>A0AAD7FBN5</accession>
<evidence type="ECO:0000313" key="3">
    <source>
        <dbReference type="EMBL" id="KAJ7614365.1"/>
    </source>
</evidence>
<evidence type="ECO:0008006" key="5">
    <source>
        <dbReference type="Google" id="ProtNLM"/>
    </source>
</evidence>
<feature type="transmembrane region" description="Helical" evidence="2">
    <location>
        <begin position="203"/>
        <end position="226"/>
    </location>
</feature>
<evidence type="ECO:0000313" key="4">
    <source>
        <dbReference type="Proteomes" id="UP001221142"/>
    </source>
</evidence>
<keyword evidence="2" id="KW-0812">Transmembrane</keyword>
<dbReference type="EMBL" id="JARKIF010000026">
    <property type="protein sequence ID" value="KAJ7614365.1"/>
    <property type="molecule type" value="Genomic_DNA"/>
</dbReference>
<feature type="region of interest" description="Disordered" evidence="1">
    <location>
        <begin position="351"/>
        <end position="376"/>
    </location>
</feature>